<comment type="subcellular location">
    <subcellularLocation>
        <location evidence="14">Nucleus</location>
    </subcellularLocation>
    <subcellularLocation>
        <location evidence="14">Mitochondrion</location>
    </subcellularLocation>
</comment>
<dbReference type="InterPro" id="IPR003651">
    <property type="entry name" value="Endonuclease3_FeS-loop_motif"/>
</dbReference>
<feature type="domain" description="HhH-GPD" evidence="16">
    <location>
        <begin position="263"/>
        <end position="411"/>
    </location>
</feature>
<dbReference type="InterPro" id="IPR030841">
    <property type="entry name" value="NTH1"/>
</dbReference>
<keyword evidence="7" id="KW-0809">Transit peptide</keyword>
<keyword evidence="12 14" id="KW-0326">Glycosidase</keyword>
<comment type="function">
    <text evidence="14">Bifunctional DNA N-glycosylase with associated apurinic/apyrimidinic (AP) lyase function that catalyzes the first step in base excision repair (BER), the primary repair pathway for the repair of oxidative DNA damage. The DNA N-glycosylase activity releases the damaged DNA base from DNA by cleaving the N-glycosidic bond, leaving an AP site. The AP lyase activity cleaves the phosphodiester bond 3' to the AP site by a beta-elimination. Primarily recognizes and repairs oxidative base damage of pyrimidines.</text>
</comment>
<dbReference type="InterPro" id="IPR011257">
    <property type="entry name" value="DNA_glycosylase"/>
</dbReference>
<dbReference type="InterPro" id="IPR000445">
    <property type="entry name" value="HhH_motif"/>
</dbReference>
<dbReference type="SUPFAM" id="SSF48150">
    <property type="entry name" value="DNA-glycosylase"/>
    <property type="match status" value="1"/>
</dbReference>
<dbReference type="InterPro" id="IPR023170">
    <property type="entry name" value="HhH_base_excis_C"/>
</dbReference>
<evidence type="ECO:0000256" key="7">
    <source>
        <dbReference type="ARBA" id="ARBA00022946"/>
    </source>
</evidence>
<name>A0A6J2TLY5_DROLE</name>
<dbReference type="Pfam" id="PF00633">
    <property type="entry name" value="HHH"/>
    <property type="match status" value="1"/>
</dbReference>
<dbReference type="Proteomes" id="UP000504634">
    <property type="component" value="Unplaced"/>
</dbReference>
<proteinExistence type="inferred from homology"/>
<dbReference type="GO" id="GO:0006285">
    <property type="term" value="P:base-excision repair, AP site formation"/>
    <property type="evidence" value="ECO:0007669"/>
    <property type="project" value="UniProtKB-UniRule"/>
</dbReference>
<evidence type="ECO:0000256" key="3">
    <source>
        <dbReference type="ARBA" id="ARBA00022485"/>
    </source>
</evidence>
<dbReference type="HAMAP" id="MF_03183">
    <property type="entry name" value="Endonuclease_III_Nth"/>
    <property type="match status" value="1"/>
</dbReference>
<dbReference type="InterPro" id="IPR003265">
    <property type="entry name" value="HhH-GPD_domain"/>
</dbReference>
<keyword evidence="17" id="KW-1185">Reference proteome</keyword>
<dbReference type="PANTHER" id="PTHR43286">
    <property type="entry name" value="ENDONUCLEASE III-LIKE PROTEIN 1"/>
    <property type="match status" value="1"/>
</dbReference>
<organism evidence="17 18">
    <name type="scientific">Drosophila lebanonensis</name>
    <name type="common">Fruit fly</name>
    <name type="synonym">Scaptodrosophila lebanonensis</name>
    <dbReference type="NCBI Taxonomy" id="7225"/>
    <lineage>
        <taxon>Eukaryota</taxon>
        <taxon>Metazoa</taxon>
        <taxon>Ecdysozoa</taxon>
        <taxon>Arthropoda</taxon>
        <taxon>Hexapoda</taxon>
        <taxon>Insecta</taxon>
        <taxon>Pterygota</taxon>
        <taxon>Neoptera</taxon>
        <taxon>Endopterygota</taxon>
        <taxon>Diptera</taxon>
        <taxon>Brachycera</taxon>
        <taxon>Muscomorpha</taxon>
        <taxon>Ephydroidea</taxon>
        <taxon>Drosophilidae</taxon>
        <taxon>Scaptodrosophila</taxon>
    </lineage>
</organism>
<evidence type="ECO:0000256" key="13">
    <source>
        <dbReference type="ARBA" id="ARBA00044632"/>
    </source>
</evidence>
<comment type="cofactor">
    <cofactor evidence="1">
        <name>[4Fe-4S] cluster</name>
        <dbReference type="ChEBI" id="CHEBI:49883"/>
    </cofactor>
</comment>
<dbReference type="InterPro" id="IPR004036">
    <property type="entry name" value="Endonuclease-III-like_CS2"/>
</dbReference>
<dbReference type="CTD" id="4913"/>
<evidence type="ECO:0000256" key="15">
    <source>
        <dbReference type="SAM" id="MobiDB-lite"/>
    </source>
</evidence>
<dbReference type="PANTHER" id="PTHR43286:SF1">
    <property type="entry name" value="ENDONUCLEASE III-LIKE PROTEIN 1"/>
    <property type="match status" value="1"/>
</dbReference>
<keyword evidence="14" id="KW-0496">Mitochondrion</keyword>
<keyword evidence="3" id="KW-0004">4Fe-4S</keyword>
<evidence type="ECO:0000256" key="14">
    <source>
        <dbReference type="HAMAP-Rule" id="MF_03183"/>
    </source>
</evidence>
<dbReference type="Gene3D" id="1.10.1670.10">
    <property type="entry name" value="Helix-hairpin-Helix base-excision DNA repair enzymes (C-terminal)"/>
    <property type="match status" value="1"/>
</dbReference>
<feature type="region of interest" description="Disordered" evidence="15">
    <location>
        <begin position="63"/>
        <end position="91"/>
    </location>
</feature>
<keyword evidence="8" id="KW-0408">Iron</keyword>
<dbReference type="GO" id="GO:0051539">
    <property type="term" value="F:4 iron, 4 sulfur cluster binding"/>
    <property type="evidence" value="ECO:0007669"/>
    <property type="project" value="UniProtKB-KW"/>
</dbReference>
<dbReference type="GO" id="GO:0006289">
    <property type="term" value="P:nucleotide-excision repair"/>
    <property type="evidence" value="ECO:0007669"/>
    <property type="project" value="TreeGrafter"/>
</dbReference>
<sequence length="447" mass="50216">MFRILHKMSKKTEKISLARSLAKQSKIIKPDFVVSKQEQNLQDIEDLMPDAENARRYFSPIQTRKQRQQNATATAARKEVPTKKQRQSSDNSVEITTVNVFAFKKKLLKNEPPSLVRCSDVVQEFNPNAAANIKIEASEFKNQTMQATSVSKLVKIEELQDSKPLIASVKTEPTECEALIPNVASVIKSEANIIKSQVPDAVLELKETKKLGPTIWWHQHLENIRLMRSKSAAPVDTMGCHQCADENADDKTQRFHKLVALMLSSQTKDETTFQAMNRLKARTLTPANILSMPVNDLEQLVHPVSFYKNKSKYLKQTAQILLDKYDGDIPNNVKELIALPGVGPKMAHICMATAWNEVTGIGVDVHVHRISNRLGWSKSKEPEQTRATLESWLPRELWSEVNHLFVGFGQTICTPVRPNCTNCLNIDICPSADKSAKAKAVLNSKSQ</sequence>
<evidence type="ECO:0000256" key="12">
    <source>
        <dbReference type="ARBA" id="ARBA00023295"/>
    </source>
</evidence>
<evidence type="ECO:0000256" key="6">
    <source>
        <dbReference type="ARBA" id="ARBA00022801"/>
    </source>
</evidence>
<reference evidence="18" key="1">
    <citation type="submission" date="2025-08" db="UniProtKB">
        <authorList>
            <consortium name="RefSeq"/>
        </authorList>
    </citation>
    <scope>IDENTIFICATION</scope>
    <source>
        <strain evidence="18">11010-0011.00</strain>
        <tissue evidence="18">Whole body</tissue>
    </source>
</reference>
<comment type="catalytic activity">
    <reaction evidence="13 14">
        <text>2'-deoxyribonucleotide-(2'-deoxyribose 5'-phosphate)-2'-deoxyribonucleotide-DNA = a 3'-end 2'-deoxyribonucleotide-(2,3-dehydro-2,3-deoxyribose 5'-phosphate)-DNA + a 5'-end 5'-phospho-2'-deoxyribonucleoside-DNA + H(+)</text>
        <dbReference type="Rhea" id="RHEA:66592"/>
        <dbReference type="Rhea" id="RHEA-COMP:13180"/>
        <dbReference type="Rhea" id="RHEA-COMP:16897"/>
        <dbReference type="Rhea" id="RHEA-COMP:17067"/>
        <dbReference type="ChEBI" id="CHEBI:15378"/>
        <dbReference type="ChEBI" id="CHEBI:136412"/>
        <dbReference type="ChEBI" id="CHEBI:157695"/>
        <dbReference type="ChEBI" id="CHEBI:167181"/>
        <dbReference type="EC" id="4.2.99.18"/>
    </reaction>
</comment>
<evidence type="ECO:0000256" key="2">
    <source>
        <dbReference type="ARBA" id="ARBA00008343"/>
    </source>
</evidence>
<comment type="similarity">
    <text evidence="2 14">Belongs to the Nth/MutY family.</text>
</comment>
<evidence type="ECO:0000256" key="5">
    <source>
        <dbReference type="ARBA" id="ARBA00022763"/>
    </source>
</evidence>
<dbReference type="PROSITE" id="PS01155">
    <property type="entry name" value="ENDONUCLEASE_III_2"/>
    <property type="match status" value="1"/>
</dbReference>
<dbReference type="CDD" id="cd00056">
    <property type="entry name" value="ENDO3c"/>
    <property type="match status" value="1"/>
</dbReference>
<dbReference type="Pfam" id="PF00730">
    <property type="entry name" value="HhH-GPD"/>
    <property type="match status" value="1"/>
</dbReference>
<dbReference type="FunFam" id="1.10.1670.10:FF:000003">
    <property type="entry name" value="Endonuclease III homolog"/>
    <property type="match status" value="1"/>
</dbReference>
<keyword evidence="4" id="KW-0479">Metal-binding</keyword>
<dbReference type="OrthoDB" id="2099276at2759"/>
<evidence type="ECO:0000256" key="11">
    <source>
        <dbReference type="ARBA" id="ARBA00023239"/>
    </source>
</evidence>
<dbReference type="GO" id="GO:0000703">
    <property type="term" value="F:oxidized pyrimidine nucleobase lesion DNA N-glycosylase activity"/>
    <property type="evidence" value="ECO:0007669"/>
    <property type="project" value="UniProtKB-UniRule"/>
</dbReference>
<evidence type="ECO:0000256" key="9">
    <source>
        <dbReference type="ARBA" id="ARBA00023014"/>
    </source>
</evidence>
<evidence type="ECO:0000256" key="8">
    <source>
        <dbReference type="ARBA" id="ARBA00023004"/>
    </source>
</evidence>
<keyword evidence="11 14" id="KW-0456">Lyase</keyword>
<keyword evidence="14" id="KW-0539">Nucleus</keyword>
<gene>
    <name evidence="18" type="primary">LOC115625962</name>
    <name evidence="14" type="synonym">NTH1</name>
</gene>
<dbReference type="GO" id="GO:0140078">
    <property type="term" value="F:class I DNA-(apurinic or apyrimidinic site) endonuclease activity"/>
    <property type="evidence" value="ECO:0007669"/>
    <property type="project" value="UniProtKB-EC"/>
</dbReference>
<dbReference type="Gene3D" id="1.10.340.30">
    <property type="entry name" value="Hypothetical protein, domain 2"/>
    <property type="match status" value="1"/>
</dbReference>
<dbReference type="GO" id="GO:0046872">
    <property type="term" value="F:metal ion binding"/>
    <property type="evidence" value="ECO:0007669"/>
    <property type="project" value="UniProtKB-KW"/>
</dbReference>
<keyword evidence="5 14" id="KW-0227">DNA damage</keyword>
<dbReference type="SMART" id="SM00478">
    <property type="entry name" value="ENDO3c"/>
    <property type="match status" value="1"/>
</dbReference>
<dbReference type="FunFam" id="1.10.340.30:FF:000005">
    <property type="entry name" value="Endonuclease III-like protein 1"/>
    <property type="match status" value="1"/>
</dbReference>
<keyword evidence="9" id="KW-0411">Iron-sulfur</keyword>
<protein>
    <recommendedName>
        <fullName evidence="14">Endonuclease III homolog</fullName>
        <ecNumber evidence="14">3.2.2.-</ecNumber>
        <ecNumber evidence="14">4.2.99.18</ecNumber>
    </recommendedName>
    <alternativeName>
        <fullName evidence="14">Bifunctional DNA N-glycosylase/DNA-(apurinic or apyrimidinic site) lyase</fullName>
        <shortName evidence="14">DNA glycosylase/AP lyase</shortName>
    </alternativeName>
</protein>
<evidence type="ECO:0000256" key="4">
    <source>
        <dbReference type="ARBA" id="ARBA00022723"/>
    </source>
</evidence>
<dbReference type="AlphaFoldDB" id="A0A6J2TLY5"/>
<evidence type="ECO:0000259" key="16">
    <source>
        <dbReference type="SMART" id="SM00478"/>
    </source>
</evidence>
<dbReference type="RefSeq" id="XP_030377064.1">
    <property type="nucleotide sequence ID" value="XM_030521204.1"/>
</dbReference>
<keyword evidence="6 14" id="KW-0378">Hydrolase</keyword>
<evidence type="ECO:0000256" key="10">
    <source>
        <dbReference type="ARBA" id="ARBA00023204"/>
    </source>
</evidence>
<dbReference type="GeneID" id="115625962"/>
<dbReference type="SMART" id="SM00525">
    <property type="entry name" value="FES"/>
    <property type="match status" value="1"/>
</dbReference>
<dbReference type="GO" id="GO:0003677">
    <property type="term" value="F:DNA binding"/>
    <property type="evidence" value="ECO:0007669"/>
    <property type="project" value="UniProtKB-UniRule"/>
</dbReference>
<dbReference type="GO" id="GO:0005634">
    <property type="term" value="C:nucleus"/>
    <property type="evidence" value="ECO:0007669"/>
    <property type="project" value="UniProtKB-SubCell"/>
</dbReference>
<evidence type="ECO:0000313" key="17">
    <source>
        <dbReference type="Proteomes" id="UP000504634"/>
    </source>
</evidence>
<comment type="caution">
    <text evidence="14">Lacks conserved residue(s) required for the propagation of feature annotation.</text>
</comment>
<evidence type="ECO:0000313" key="18">
    <source>
        <dbReference type="RefSeq" id="XP_030377064.1"/>
    </source>
</evidence>
<dbReference type="EC" id="4.2.99.18" evidence="14"/>
<accession>A0A6J2TLY5</accession>
<evidence type="ECO:0000256" key="1">
    <source>
        <dbReference type="ARBA" id="ARBA00001966"/>
    </source>
</evidence>
<dbReference type="EC" id="3.2.2.-" evidence="14"/>
<keyword evidence="10 14" id="KW-0234">DNA repair</keyword>
<dbReference type="GO" id="GO:0005739">
    <property type="term" value="C:mitochondrion"/>
    <property type="evidence" value="ECO:0007669"/>
    <property type="project" value="UniProtKB-SubCell"/>
</dbReference>